<dbReference type="KEGG" id="soy:115881386"/>
<protein>
    <submittedName>
        <fullName evidence="3">Uncharacterized protein LOC115881386</fullName>
    </submittedName>
</protein>
<dbReference type="RefSeq" id="XP_030754705.1">
    <property type="nucleotide sequence ID" value="XM_030898845.1"/>
</dbReference>
<feature type="transmembrane region" description="Helical" evidence="1">
    <location>
        <begin position="9"/>
        <end position="31"/>
    </location>
</feature>
<dbReference type="InParanoid" id="A0A6J2XVC2"/>
<accession>A0A6J2XVC2</accession>
<proteinExistence type="predicted"/>
<dbReference type="OrthoDB" id="6777517at2759"/>
<sequence>MLERINRKLALRVALAYCTCPTVAILCLVKIPPISLVIEERNQTYKNGTSFQKTRSIVLERWQTRWETYSRWTKTFIPNSKHWIKCDQANTDYYITQAMTGHGVLGEYLYRIRKANSPTCEASDSANHIPSEYHAHDDIRQNIETVCGTKITTENVETLLTKSNENIEAICGC</sequence>
<dbReference type="AlphaFoldDB" id="A0A6J2XVC2"/>
<dbReference type="Proteomes" id="UP000504635">
    <property type="component" value="Unplaced"/>
</dbReference>
<reference evidence="3" key="1">
    <citation type="submission" date="2025-08" db="UniProtKB">
        <authorList>
            <consortium name="RefSeq"/>
        </authorList>
    </citation>
    <scope>IDENTIFICATION</scope>
    <source>
        <tissue evidence="3">Gonads</tissue>
    </source>
</reference>
<keyword evidence="2" id="KW-1185">Reference proteome</keyword>
<evidence type="ECO:0000256" key="1">
    <source>
        <dbReference type="SAM" id="Phobius"/>
    </source>
</evidence>
<keyword evidence="1" id="KW-0812">Transmembrane</keyword>
<organism evidence="2 3">
    <name type="scientific">Sitophilus oryzae</name>
    <name type="common">Rice weevil</name>
    <name type="synonym">Curculio oryzae</name>
    <dbReference type="NCBI Taxonomy" id="7048"/>
    <lineage>
        <taxon>Eukaryota</taxon>
        <taxon>Metazoa</taxon>
        <taxon>Ecdysozoa</taxon>
        <taxon>Arthropoda</taxon>
        <taxon>Hexapoda</taxon>
        <taxon>Insecta</taxon>
        <taxon>Pterygota</taxon>
        <taxon>Neoptera</taxon>
        <taxon>Endopterygota</taxon>
        <taxon>Coleoptera</taxon>
        <taxon>Polyphaga</taxon>
        <taxon>Cucujiformia</taxon>
        <taxon>Curculionidae</taxon>
        <taxon>Dryophthorinae</taxon>
        <taxon>Sitophilus</taxon>
    </lineage>
</organism>
<keyword evidence="1" id="KW-0472">Membrane</keyword>
<gene>
    <name evidence="3" type="primary">LOC115881386</name>
</gene>
<keyword evidence="1" id="KW-1133">Transmembrane helix</keyword>
<dbReference type="GeneID" id="115881386"/>
<evidence type="ECO:0000313" key="2">
    <source>
        <dbReference type="Proteomes" id="UP000504635"/>
    </source>
</evidence>
<evidence type="ECO:0000313" key="3">
    <source>
        <dbReference type="RefSeq" id="XP_030754705.1"/>
    </source>
</evidence>
<name>A0A6J2XVC2_SITOR</name>